<feature type="domain" description="Alpha-L-rhamnosidase six-hairpin glycosidase" evidence="1">
    <location>
        <begin position="312"/>
        <end position="472"/>
    </location>
</feature>
<gene>
    <name evidence="2" type="ORF">AHMF7605_22755</name>
</gene>
<dbReference type="Gene3D" id="2.60.120.260">
    <property type="entry name" value="Galactose-binding domain-like"/>
    <property type="match status" value="1"/>
</dbReference>
<dbReference type="InterPro" id="IPR008979">
    <property type="entry name" value="Galactose-bd-like_sf"/>
</dbReference>
<dbReference type="Pfam" id="PF17389">
    <property type="entry name" value="Bac_rhamnosid6H"/>
    <property type="match status" value="1"/>
</dbReference>
<dbReference type="InterPro" id="IPR008928">
    <property type="entry name" value="6-hairpin_glycosidase_sf"/>
</dbReference>
<comment type="caution">
    <text evidence="2">The sequence shown here is derived from an EMBL/GenBank/DDBJ whole genome shotgun (WGS) entry which is preliminary data.</text>
</comment>
<dbReference type="InterPro" id="IPR035396">
    <property type="entry name" value="Bac_rhamnosid6H"/>
</dbReference>
<sequence length="888" mass="99654">MGKFCQSQHSEHPASDATAIWQSEEYTIYPAQVVQQNFVAHVLSPTKVISNYVSSANNFLNPLLTFKFSINGHDNEMEPGKDHQFVCIAQNGYSETPIITFGSPLKLPGKVPTDTYLTPNTKFKIRLNLSPVLDAFEQSGFYTTYTGEKIYQEDFKGVFVAGQPAPLTWNFANLANQPELELQNTKEEGIFEVTLLLNPDPTETTNPTSWQLSKNTTAFPQYSSGYPIMDALYNLGLEEMLNAVEPDNTFRTGKEWAGVWTRDISYSIILAMAIVQPQVARKSLLRKVNKNRRIIQDTGTGGAYPVSSDRIVWAIAAWELYTVTSDTNWLKKSYRIIKNSLEDDLINLYNPKTGLFRGESSFLDWREQTYPQWMQPADIYESECLSTNALFYQACNLLAQMANLLADNPAAIKYSQLAEKVKSAINEHLWLPAKGYYGQFRYGRNFKILSPKAEALGEALCVLFDIADDEKQQLLVARTPITPYGIPCIYPQIPTIPSYHNNAVWPFVQAYWSLATAKAGNEKALLESMSAIYRPAALFLTNQENFVASNGDYAGTQINSSNMLWSLAGNLSLIYKVIFGMELQPDGLVFKPMVPKAWQGLKNLKNFTYRNAILDIGLEGYGNQIKSITLNDKELAAPILPATLQGQHFIKIELENNNLPEAEITKVPVEFSPTMPEVSYAQGILSWQKIAEAENYKILRNGKEFLHTRATQITISPTVYTEYQIIAVNNQGHESFASEPLAVSLEENQHLYSLKKDTPEANLAGEESYTADFLEISKNTNLTVQILIPAPGLYAIDFRYANGEGPISTNNKCAIRTLKLNNKILGTIVLPQRGADEWSDWGFTNAVQVRLEQGPHDLALAFEPTNENMNTEVNRALLDYMRVTKIAE</sequence>
<dbReference type="SUPFAM" id="SSF49785">
    <property type="entry name" value="Galactose-binding domain-like"/>
    <property type="match status" value="1"/>
</dbReference>
<dbReference type="SUPFAM" id="SSF48208">
    <property type="entry name" value="Six-hairpin glycosidases"/>
    <property type="match status" value="1"/>
</dbReference>
<accession>A0A2T2YKT7</accession>
<name>A0A2T2YKT7_9BACT</name>
<dbReference type="GO" id="GO:0005975">
    <property type="term" value="P:carbohydrate metabolic process"/>
    <property type="evidence" value="ECO:0007669"/>
    <property type="project" value="InterPro"/>
</dbReference>
<evidence type="ECO:0000259" key="1">
    <source>
        <dbReference type="Pfam" id="PF17389"/>
    </source>
</evidence>
<dbReference type="Gene3D" id="1.50.10.10">
    <property type="match status" value="1"/>
</dbReference>
<dbReference type="OrthoDB" id="49490at2"/>
<evidence type="ECO:0000313" key="3">
    <source>
        <dbReference type="Proteomes" id="UP000240357"/>
    </source>
</evidence>
<dbReference type="Proteomes" id="UP000240357">
    <property type="component" value="Unassembled WGS sequence"/>
</dbReference>
<keyword evidence="3" id="KW-1185">Reference proteome</keyword>
<protein>
    <submittedName>
        <fullName evidence="2">Glycogen debranching protein</fullName>
    </submittedName>
</protein>
<organism evidence="2 3">
    <name type="scientific">Adhaeribacter arboris</name>
    <dbReference type="NCBI Taxonomy" id="2072846"/>
    <lineage>
        <taxon>Bacteria</taxon>
        <taxon>Pseudomonadati</taxon>
        <taxon>Bacteroidota</taxon>
        <taxon>Cytophagia</taxon>
        <taxon>Cytophagales</taxon>
        <taxon>Hymenobacteraceae</taxon>
        <taxon>Adhaeribacter</taxon>
    </lineage>
</organism>
<dbReference type="AlphaFoldDB" id="A0A2T2YKT7"/>
<dbReference type="Gene3D" id="2.60.420.10">
    <property type="entry name" value="Maltose phosphorylase, domain 3"/>
    <property type="match status" value="1"/>
</dbReference>
<dbReference type="RefSeq" id="WP_106932300.1">
    <property type="nucleotide sequence ID" value="NZ_PYFT01000001.1"/>
</dbReference>
<dbReference type="EMBL" id="PYFT01000001">
    <property type="protein sequence ID" value="PSR56122.1"/>
    <property type="molecule type" value="Genomic_DNA"/>
</dbReference>
<reference evidence="2 3" key="1">
    <citation type="submission" date="2018-03" db="EMBL/GenBank/DDBJ databases">
        <title>Adhaeribacter sp. HMF7605 Genome sequencing and assembly.</title>
        <authorList>
            <person name="Kang H."/>
            <person name="Kang J."/>
            <person name="Cha I."/>
            <person name="Kim H."/>
            <person name="Joh K."/>
        </authorList>
    </citation>
    <scope>NUCLEOTIDE SEQUENCE [LARGE SCALE GENOMIC DNA]</scope>
    <source>
        <strain evidence="2 3">HMF7605</strain>
    </source>
</reference>
<dbReference type="InterPro" id="IPR012341">
    <property type="entry name" value="6hp_glycosidase-like_sf"/>
</dbReference>
<evidence type="ECO:0000313" key="2">
    <source>
        <dbReference type="EMBL" id="PSR56122.1"/>
    </source>
</evidence>
<proteinExistence type="predicted"/>